<dbReference type="AlphaFoldDB" id="C8JQN9"/>
<dbReference type="AGR" id="WB:WBGene00194730"/>
<evidence type="ECO:0000313" key="2">
    <source>
        <dbReference type="EMBL" id="CCD66016.1"/>
    </source>
</evidence>
<dbReference type="PeptideAtlas" id="C8JQN9"/>
<dbReference type="SMR" id="C8JQN9"/>
<dbReference type="HOGENOM" id="CLU_2851781_0_0_1"/>
<evidence type="ECO:0000256" key="1">
    <source>
        <dbReference type="SAM" id="Phobius"/>
    </source>
</evidence>
<keyword evidence="3" id="KW-1185">Reference proteome</keyword>
<sequence>MSLPNEIIEWIFLGSILLLTLFSIIMGGYLTMRIRRMGGFNLKISYRPPDSEAETKKKKKQKLII</sequence>
<dbReference type="CTD" id="13190284"/>
<name>C8JQN9_CAEEL</name>
<dbReference type="KEGG" id="cel:CELE_C29E4.17"/>
<evidence type="ECO:0000313" key="3">
    <source>
        <dbReference type="Proteomes" id="UP000001940"/>
    </source>
</evidence>
<dbReference type="RefSeq" id="NP_001254953.1">
    <property type="nucleotide sequence ID" value="NM_001268024.2"/>
</dbReference>
<dbReference type="Proteomes" id="UP000001940">
    <property type="component" value="Chromosome III"/>
</dbReference>
<dbReference type="Bgee" id="WBGene00194730">
    <property type="expression patterns" value="Expressed in pharyngeal muscle cell (C elegans) and 3 other cell types or tissues"/>
</dbReference>
<dbReference type="EMBL" id="BX284603">
    <property type="protein sequence ID" value="CCD66016.1"/>
    <property type="molecule type" value="Genomic_DNA"/>
</dbReference>
<dbReference type="InParanoid" id="C8JQN9"/>
<keyword evidence="1" id="KW-1133">Transmembrane helix</keyword>
<dbReference type="GeneID" id="13190284"/>
<keyword evidence="1" id="KW-0812">Transmembrane</keyword>
<accession>C8JQN9</accession>
<organism evidence="2 3">
    <name type="scientific">Caenorhabditis elegans</name>
    <dbReference type="NCBI Taxonomy" id="6239"/>
    <lineage>
        <taxon>Eukaryota</taxon>
        <taxon>Metazoa</taxon>
        <taxon>Ecdysozoa</taxon>
        <taxon>Nematoda</taxon>
        <taxon>Chromadorea</taxon>
        <taxon>Rhabditida</taxon>
        <taxon>Rhabditina</taxon>
        <taxon>Rhabditomorpha</taxon>
        <taxon>Rhabditoidea</taxon>
        <taxon>Rhabditidae</taxon>
        <taxon>Peloderinae</taxon>
        <taxon>Caenorhabditis</taxon>
    </lineage>
</organism>
<protein>
    <submittedName>
        <fullName evidence="2">Spiroplasma plectrovirus-related protein</fullName>
    </submittedName>
</protein>
<reference evidence="2 3" key="1">
    <citation type="journal article" date="1998" name="Science">
        <title>Genome sequence of the nematode C. elegans: a platform for investigating biology.</title>
        <authorList>
            <consortium name="The C. elegans sequencing consortium"/>
            <person name="Sulson J.E."/>
            <person name="Waterston R."/>
        </authorList>
    </citation>
    <scope>NUCLEOTIDE SEQUENCE [LARGE SCALE GENOMIC DNA]</scope>
    <source>
        <strain evidence="2 3">Bristol N2</strain>
    </source>
</reference>
<feature type="transmembrane region" description="Helical" evidence="1">
    <location>
        <begin position="12"/>
        <end position="32"/>
    </location>
</feature>
<evidence type="ECO:0000313" key="4">
    <source>
        <dbReference type="WormBase" id="C29E4.17"/>
    </source>
</evidence>
<gene>
    <name evidence="2 4" type="ORF">C29E4.17</name>
    <name evidence="2" type="ORF">CELE_C29E4.17</name>
</gene>
<keyword evidence="1" id="KW-0472">Membrane</keyword>
<dbReference type="WormBase" id="C29E4.17">
    <property type="protein sequence ID" value="CE44065"/>
    <property type="gene ID" value="WBGene00194730"/>
</dbReference>
<dbReference type="PaxDb" id="6239-C29E4.17"/>
<proteinExistence type="predicted"/>